<dbReference type="PANTHER" id="PTHR46621:SF1">
    <property type="entry name" value="SNRNA-ACTIVATING PROTEIN COMPLEX SUBUNIT 4"/>
    <property type="match status" value="1"/>
</dbReference>
<evidence type="ECO:0000256" key="4">
    <source>
        <dbReference type="ARBA" id="ARBA00023242"/>
    </source>
</evidence>
<protein>
    <recommendedName>
        <fullName evidence="9">Myb-like DNA-binding domain containing protein</fullName>
    </recommendedName>
</protein>
<gene>
    <name evidence="7" type="ORF">PPRIM_AZ9-3.1.T0850144</name>
</gene>
<evidence type="ECO:0000256" key="2">
    <source>
        <dbReference type="ARBA" id="ARBA00023125"/>
    </source>
</evidence>
<evidence type="ECO:0000256" key="1">
    <source>
        <dbReference type="ARBA" id="ARBA00023015"/>
    </source>
</evidence>
<keyword evidence="3" id="KW-0804">Transcription</keyword>
<dbReference type="GO" id="GO:0001006">
    <property type="term" value="F:RNA polymerase III type 3 promoter sequence-specific DNA binding"/>
    <property type="evidence" value="ECO:0007669"/>
    <property type="project" value="TreeGrafter"/>
</dbReference>
<dbReference type="PROSITE" id="PS51294">
    <property type="entry name" value="HTH_MYB"/>
    <property type="match status" value="3"/>
</dbReference>
<feature type="domain" description="Myb-like" evidence="5">
    <location>
        <begin position="10"/>
        <end position="56"/>
    </location>
</feature>
<dbReference type="GO" id="GO:0042795">
    <property type="term" value="P:snRNA transcription by RNA polymerase II"/>
    <property type="evidence" value="ECO:0007669"/>
    <property type="project" value="TreeGrafter"/>
</dbReference>
<organism evidence="7 8">
    <name type="scientific">Paramecium primaurelia</name>
    <dbReference type="NCBI Taxonomy" id="5886"/>
    <lineage>
        <taxon>Eukaryota</taxon>
        <taxon>Sar</taxon>
        <taxon>Alveolata</taxon>
        <taxon>Ciliophora</taxon>
        <taxon>Intramacronucleata</taxon>
        <taxon>Oligohymenophorea</taxon>
        <taxon>Peniculida</taxon>
        <taxon>Parameciidae</taxon>
        <taxon>Paramecium</taxon>
    </lineage>
</organism>
<reference evidence="7" key="1">
    <citation type="submission" date="2021-01" db="EMBL/GenBank/DDBJ databases">
        <authorList>
            <consortium name="Genoscope - CEA"/>
            <person name="William W."/>
        </authorList>
    </citation>
    <scope>NUCLEOTIDE SEQUENCE</scope>
</reference>
<dbReference type="GO" id="GO:0000978">
    <property type="term" value="F:RNA polymerase II cis-regulatory region sequence-specific DNA binding"/>
    <property type="evidence" value="ECO:0007669"/>
    <property type="project" value="TreeGrafter"/>
</dbReference>
<evidence type="ECO:0000259" key="5">
    <source>
        <dbReference type="PROSITE" id="PS50090"/>
    </source>
</evidence>
<dbReference type="CDD" id="cd00167">
    <property type="entry name" value="SANT"/>
    <property type="match status" value="3"/>
</dbReference>
<evidence type="ECO:0000259" key="6">
    <source>
        <dbReference type="PROSITE" id="PS51294"/>
    </source>
</evidence>
<comment type="caution">
    <text evidence="7">The sequence shown here is derived from an EMBL/GenBank/DDBJ whole genome shotgun (WGS) entry which is preliminary data.</text>
</comment>
<evidence type="ECO:0000256" key="3">
    <source>
        <dbReference type="ARBA" id="ARBA00023163"/>
    </source>
</evidence>
<dbReference type="EMBL" id="CAJJDM010000088">
    <property type="protein sequence ID" value="CAD8090193.1"/>
    <property type="molecule type" value="Genomic_DNA"/>
</dbReference>
<dbReference type="Pfam" id="PF13921">
    <property type="entry name" value="Myb_DNA-bind_6"/>
    <property type="match status" value="1"/>
</dbReference>
<dbReference type="Proteomes" id="UP000688137">
    <property type="component" value="Unassembled WGS sequence"/>
</dbReference>
<dbReference type="SMART" id="SM00717">
    <property type="entry name" value="SANT"/>
    <property type="match status" value="3"/>
</dbReference>
<evidence type="ECO:0008006" key="9">
    <source>
        <dbReference type="Google" id="ProtNLM"/>
    </source>
</evidence>
<feature type="domain" description="Myb-like" evidence="5">
    <location>
        <begin position="61"/>
        <end position="106"/>
    </location>
</feature>
<dbReference type="PANTHER" id="PTHR46621">
    <property type="entry name" value="SNRNA-ACTIVATING PROTEIN COMPLEX SUBUNIT 4"/>
    <property type="match status" value="1"/>
</dbReference>
<keyword evidence="2" id="KW-0238">DNA-binding</keyword>
<keyword evidence="1" id="KW-0805">Transcription regulation</keyword>
<proteinExistence type="predicted"/>
<dbReference type="GO" id="GO:0019185">
    <property type="term" value="C:snRNA-activating protein complex"/>
    <property type="evidence" value="ECO:0007669"/>
    <property type="project" value="TreeGrafter"/>
</dbReference>
<dbReference type="AlphaFoldDB" id="A0A8S1NL67"/>
<feature type="domain" description="HTH myb-type" evidence="6">
    <location>
        <begin position="10"/>
        <end position="54"/>
    </location>
</feature>
<feature type="domain" description="Myb-like" evidence="5">
    <location>
        <begin position="107"/>
        <end position="157"/>
    </location>
</feature>
<dbReference type="Pfam" id="PF00249">
    <property type="entry name" value="Myb_DNA-binding"/>
    <property type="match status" value="1"/>
</dbReference>
<name>A0A8S1NL67_PARPR</name>
<evidence type="ECO:0000313" key="8">
    <source>
        <dbReference type="Proteomes" id="UP000688137"/>
    </source>
</evidence>
<accession>A0A8S1NL67</accession>
<keyword evidence="4" id="KW-0539">Nucleus</keyword>
<keyword evidence="8" id="KW-1185">Reference proteome</keyword>
<evidence type="ECO:0000313" key="7">
    <source>
        <dbReference type="EMBL" id="CAD8090193.1"/>
    </source>
</evidence>
<dbReference type="InterPro" id="IPR017930">
    <property type="entry name" value="Myb_dom"/>
</dbReference>
<dbReference type="InterPro" id="IPR001005">
    <property type="entry name" value="SANT/Myb"/>
</dbReference>
<dbReference type="GO" id="GO:0042796">
    <property type="term" value="P:snRNA transcription by RNA polymerase III"/>
    <property type="evidence" value="ECO:0007669"/>
    <property type="project" value="TreeGrafter"/>
</dbReference>
<dbReference type="OMA" id="YHWSRIA"/>
<feature type="domain" description="HTH myb-type" evidence="6">
    <location>
        <begin position="114"/>
        <end position="161"/>
    </location>
</feature>
<sequence length="254" mass="30680">MLQSVTITPQRKAWTIEEDHQLQELRQSMGLDWIEVARRIGRRNPSQCAQRWKRIKGYKLRRQWSQEEDDKLKSLVKEYGYHWSRIAKLMPNRTGKQIREHYLNQLHPDLNNEPWTQEEDEKLIEIYNKIGGKWSAIQKHLNGRSENSIKNRFYSYLRTKYFGVKNPYYIVPEQENSIQMDQKLNKIEENKTQDYSIQNNWSNTQQFMFPFNMNSYPSMSPVNSFPQFQIFYPVFTHPQPYYLLSCKQNVIQPC</sequence>
<feature type="domain" description="HTH myb-type" evidence="6">
    <location>
        <begin position="59"/>
        <end position="110"/>
    </location>
</feature>
<dbReference type="InterPro" id="IPR051575">
    <property type="entry name" value="Myb-like_DNA-bd"/>
</dbReference>
<dbReference type="PROSITE" id="PS50090">
    <property type="entry name" value="MYB_LIKE"/>
    <property type="match status" value="3"/>
</dbReference>